<dbReference type="Proteomes" id="UP000656813">
    <property type="component" value="Unassembled WGS sequence"/>
</dbReference>
<keyword evidence="5" id="KW-1185">Reference proteome</keyword>
<organism evidence="4 5">
    <name type="scientific">Pullulanibacillus pueri</name>
    <dbReference type="NCBI Taxonomy" id="1437324"/>
    <lineage>
        <taxon>Bacteria</taxon>
        <taxon>Bacillati</taxon>
        <taxon>Bacillota</taxon>
        <taxon>Bacilli</taxon>
        <taxon>Bacillales</taxon>
        <taxon>Sporolactobacillaceae</taxon>
        <taxon>Pullulanibacillus</taxon>
    </lineage>
</organism>
<dbReference type="CDD" id="cd16891">
    <property type="entry name" value="CwlT-like"/>
    <property type="match status" value="1"/>
</dbReference>
<feature type="domain" description="CwlT-like lysozyme" evidence="3">
    <location>
        <begin position="48"/>
        <end position="201"/>
    </location>
</feature>
<evidence type="ECO:0000259" key="3">
    <source>
        <dbReference type="Pfam" id="PF13702"/>
    </source>
</evidence>
<evidence type="ECO:0000256" key="2">
    <source>
        <dbReference type="SAM" id="Phobius"/>
    </source>
</evidence>
<evidence type="ECO:0000313" key="4">
    <source>
        <dbReference type="EMBL" id="GGH85057.1"/>
    </source>
</evidence>
<evidence type="ECO:0000256" key="1">
    <source>
        <dbReference type="SAM" id="MobiDB-lite"/>
    </source>
</evidence>
<dbReference type="Pfam" id="PF13702">
    <property type="entry name" value="Lysozyme_like"/>
    <property type="match status" value="1"/>
</dbReference>
<reference evidence="4" key="2">
    <citation type="submission" date="2020-09" db="EMBL/GenBank/DDBJ databases">
        <authorList>
            <person name="Sun Q."/>
            <person name="Zhou Y."/>
        </authorList>
    </citation>
    <scope>NUCLEOTIDE SEQUENCE</scope>
    <source>
        <strain evidence="4">CGMCC 1.12777</strain>
    </source>
</reference>
<feature type="compositionally biased region" description="Polar residues" evidence="1">
    <location>
        <begin position="91"/>
        <end position="101"/>
    </location>
</feature>
<dbReference type="SUPFAM" id="SSF53955">
    <property type="entry name" value="Lysozyme-like"/>
    <property type="match status" value="1"/>
</dbReference>
<gene>
    <name evidence="4" type="primary">yocA</name>
    <name evidence="4" type="ORF">GCM10007096_29560</name>
</gene>
<sequence>MKAKSLHNKNKILGLLLFGIILIAVMVLIDTLSTPTKHIVEDHIDPFKNVKQYEPVIQKELAHKNLEQYTPVMLALMQQESHGKGGDPMQASESAGLSPNSIKDPKKSIDQGIKHFQSILQYGDKKGVDFQTILQAYNMGTGYINFVAQHGGHHSEKLAKEFSLQQVHKNPELYNCGGDKSNFRYPYCYGDFSYSEKVAANVKSLTDSTPVYLTSQDHKSTEQ</sequence>
<proteinExistence type="predicted"/>
<feature type="region of interest" description="Disordered" evidence="1">
    <location>
        <begin position="80"/>
        <end position="104"/>
    </location>
</feature>
<keyword evidence="2" id="KW-1133">Transmembrane helix</keyword>
<reference evidence="4" key="1">
    <citation type="journal article" date="2014" name="Int. J. Syst. Evol. Microbiol.">
        <title>Complete genome sequence of Corynebacterium casei LMG S-19264T (=DSM 44701T), isolated from a smear-ripened cheese.</title>
        <authorList>
            <consortium name="US DOE Joint Genome Institute (JGI-PGF)"/>
            <person name="Walter F."/>
            <person name="Albersmeier A."/>
            <person name="Kalinowski J."/>
            <person name="Ruckert C."/>
        </authorList>
    </citation>
    <scope>NUCLEOTIDE SEQUENCE</scope>
    <source>
        <strain evidence="4">CGMCC 1.12777</strain>
    </source>
</reference>
<dbReference type="EMBL" id="BMFV01000025">
    <property type="protein sequence ID" value="GGH85057.1"/>
    <property type="molecule type" value="Genomic_DNA"/>
</dbReference>
<protein>
    <submittedName>
        <fullName evidence="4">Putative membrane protein YocA</fullName>
    </submittedName>
</protein>
<keyword evidence="2" id="KW-0812">Transmembrane</keyword>
<evidence type="ECO:0000313" key="5">
    <source>
        <dbReference type="Proteomes" id="UP000656813"/>
    </source>
</evidence>
<dbReference type="Gene3D" id="1.10.530.10">
    <property type="match status" value="1"/>
</dbReference>
<keyword evidence="2" id="KW-0472">Membrane</keyword>
<dbReference type="AlphaFoldDB" id="A0A8J2ZYC6"/>
<dbReference type="RefSeq" id="WP_188498160.1">
    <property type="nucleotide sequence ID" value="NZ_BMFV01000025.1"/>
</dbReference>
<name>A0A8J2ZYC6_9BACL</name>
<accession>A0A8J2ZYC6</accession>
<feature type="transmembrane region" description="Helical" evidence="2">
    <location>
        <begin position="12"/>
        <end position="29"/>
    </location>
</feature>
<dbReference type="InterPro" id="IPR047194">
    <property type="entry name" value="CwlT-like_lysozyme"/>
</dbReference>
<comment type="caution">
    <text evidence="4">The sequence shown here is derived from an EMBL/GenBank/DDBJ whole genome shotgun (WGS) entry which is preliminary data.</text>
</comment>
<dbReference type="InterPro" id="IPR023346">
    <property type="entry name" value="Lysozyme-like_dom_sf"/>
</dbReference>